<evidence type="ECO:0000259" key="1">
    <source>
        <dbReference type="Pfam" id="PF06439"/>
    </source>
</evidence>
<dbReference type="Gene3D" id="2.60.120.560">
    <property type="entry name" value="Exo-inulinase, domain 1"/>
    <property type="match status" value="1"/>
</dbReference>
<name>A0A1V6LV89_9FLAO</name>
<dbReference type="InterPro" id="IPR010496">
    <property type="entry name" value="AL/BT2_dom"/>
</dbReference>
<sequence length="246" mass="27717">MRNWLIGAAFLAVVACKQEKKEDPVKEAVEEVSQEVAAPNWEVLFDGSSFDEWHYYNGGAVTEPWKIEDGAMVFYPPKERNGESYNLVTNKTYTNFVLQLEWKVVKGANSGIFYGVEEADKFGQPYATGPEIQVLDDENHPDAKNGTTHQAGALYDMVAPSEKTVKPIGEWNSVEIMVNHQENQGYVIQNGTKIVEFPVNGEAWTKMVENSKFKGWEGFGEYQTGKIGLQDHGDQVAFRNIRIKEL</sequence>
<dbReference type="Pfam" id="PF06439">
    <property type="entry name" value="3keto-disac_hyd"/>
    <property type="match status" value="1"/>
</dbReference>
<evidence type="ECO:0000313" key="2">
    <source>
        <dbReference type="EMBL" id="OQD44080.1"/>
    </source>
</evidence>
<dbReference type="PROSITE" id="PS51257">
    <property type="entry name" value="PROKAR_LIPOPROTEIN"/>
    <property type="match status" value="1"/>
</dbReference>
<dbReference type="Proteomes" id="UP000191680">
    <property type="component" value="Unassembled WGS sequence"/>
</dbReference>
<organism evidence="2 3">
    <name type="scientific">Croceivirga radicis</name>
    <dbReference type="NCBI Taxonomy" id="1929488"/>
    <lineage>
        <taxon>Bacteria</taxon>
        <taxon>Pseudomonadati</taxon>
        <taxon>Bacteroidota</taxon>
        <taxon>Flavobacteriia</taxon>
        <taxon>Flavobacteriales</taxon>
        <taxon>Flavobacteriaceae</taxon>
        <taxon>Croceivirga</taxon>
    </lineage>
</organism>
<dbReference type="GO" id="GO:0016787">
    <property type="term" value="F:hydrolase activity"/>
    <property type="evidence" value="ECO:0007669"/>
    <property type="project" value="UniProtKB-KW"/>
</dbReference>
<dbReference type="RefSeq" id="WP_080317654.1">
    <property type="nucleotide sequence ID" value="NZ_MTBC01000001.1"/>
</dbReference>
<accession>A0A1V6LV89</accession>
<gene>
    <name evidence="2" type="ORF">BUL40_00560</name>
</gene>
<dbReference type="AlphaFoldDB" id="A0A1V6LV89"/>
<comment type="caution">
    <text evidence="2">The sequence shown here is derived from an EMBL/GenBank/DDBJ whole genome shotgun (WGS) entry which is preliminary data.</text>
</comment>
<protein>
    <submittedName>
        <fullName evidence="2">Glycosyl hydrolase</fullName>
    </submittedName>
</protein>
<keyword evidence="2" id="KW-0378">Hydrolase</keyword>
<dbReference type="OrthoDB" id="9806233at2"/>
<reference evidence="2 3" key="1">
    <citation type="submission" date="2016-12" db="EMBL/GenBank/DDBJ databases">
        <authorList>
            <person name="Song W.-J."/>
            <person name="Kurnit D.M."/>
        </authorList>
    </citation>
    <scope>NUCLEOTIDE SEQUENCE [LARGE SCALE GENOMIC DNA]</scope>
    <source>
        <strain evidence="2 3">HSG9</strain>
    </source>
</reference>
<feature type="domain" description="3-keto-alpha-glucoside-1,2-lyase/3-keto-2-hydroxy-glucal hydratase" evidence="1">
    <location>
        <begin position="41"/>
        <end position="244"/>
    </location>
</feature>
<keyword evidence="3" id="KW-1185">Reference proteome</keyword>
<evidence type="ECO:0000313" key="3">
    <source>
        <dbReference type="Proteomes" id="UP000191680"/>
    </source>
</evidence>
<dbReference type="EMBL" id="MTBC01000001">
    <property type="protein sequence ID" value="OQD44080.1"/>
    <property type="molecule type" value="Genomic_DNA"/>
</dbReference>
<proteinExistence type="predicted"/>